<gene>
    <name evidence="9" type="ORF">HGA10_24955</name>
</gene>
<keyword evidence="4" id="KW-0547">Nucleotide-binding</keyword>
<dbReference type="PROSITE" id="PS00108">
    <property type="entry name" value="PROTEIN_KINASE_ST"/>
    <property type="match status" value="1"/>
</dbReference>
<evidence type="ECO:0000256" key="5">
    <source>
        <dbReference type="ARBA" id="ARBA00022777"/>
    </source>
</evidence>
<evidence type="ECO:0000256" key="2">
    <source>
        <dbReference type="ARBA" id="ARBA00022527"/>
    </source>
</evidence>
<dbReference type="InterPro" id="IPR000719">
    <property type="entry name" value="Prot_kinase_dom"/>
</dbReference>
<feature type="region of interest" description="Disordered" evidence="7">
    <location>
        <begin position="272"/>
        <end position="308"/>
    </location>
</feature>
<keyword evidence="3" id="KW-0808">Transferase</keyword>
<dbReference type="EC" id="2.7.11.1" evidence="1"/>
<evidence type="ECO:0000313" key="10">
    <source>
        <dbReference type="Proteomes" id="UP000572007"/>
    </source>
</evidence>
<feature type="domain" description="Protein kinase" evidence="8">
    <location>
        <begin position="1"/>
        <end position="247"/>
    </location>
</feature>
<feature type="region of interest" description="Disordered" evidence="7">
    <location>
        <begin position="1"/>
        <end position="24"/>
    </location>
</feature>
<dbReference type="PANTHER" id="PTHR43289:SF6">
    <property type="entry name" value="SERINE_THREONINE-PROTEIN KINASE NEKL-3"/>
    <property type="match status" value="1"/>
</dbReference>
<evidence type="ECO:0000256" key="4">
    <source>
        <dbReference type="ARBA" id="ARBA00022741"/>
    </source>
</evidence>
<dbReference type="GO" id="GO:0005524">
    <property type="term" value="F:ATP binding"/>
    <property type="evidence" value="ECO:0007669"/>
    <property type="project" value="UniProtKB-KW"/>
</dbReference>
<dbReference type="SMART" id="SM00220">
    <property type="entry name" value="S_TKc"/>
    <property type="match status" value="1"/>
</dbReference>
<reference evidence="9 10" key="1">
    <citation type="submission" date="2020-04" db="EMBL/GenBank/DDBJ databases">
        <title>MicrobeNet Type strains.</title>
        <authorList>
            <person name="Nicholson A.C."/>
        </authorList>
    </citation>
    <scope>NUCLEOTIDE SEQUENCE [LARGE SCALE GENOMIC DNA]</scope>
    <source>
        <strain evidence="9 10">DSM 44960</strain>
    </source>
</reference>
<dbReference type="InterPro" id="IPR008271">
    <property type="entry name" value="Ser/Thr_kinase_AS"/>
</dbReference>
<evidence type="ECO:0000256" key="7">
    <source>
        <dbReference type="SAM" id="MobiDB-lite"/>
    </source>
</evidence>
<comment type="caution">
    <text evidence="9">The sequence shown here is derived from an EMBL/GenBank/DDBJ whole genome shotgun (WGS) entry which is preliminary data.</text>
</comment>
<evidence type="ECO:0000256" key="1">
    <source>
        <dbReference type="ARBA" id="ARBA00012513"/>
    </source>
</evidence>
<keyword evidence="10" id="KW-1185">Reference proteome</keyword>
<dbReference type="CDD" id="cd14014">
    <property type="entry name" value="STKc_PknB_like"/>
    <property type="match status" value="1"/>
</dbReference>
<accession>A0A846WE47</accession>
<protein>
    <recommendedName>
        <fullName evidence="1">non-specific serine/threonine protein kinase</fullName>
        <ecNumber evidence="1">2.7.11.1</ecNumber>
    </recommendedName>
</protein>
<evidence type="ECO:0000256" key="3">
    <source>
        <dbReference type="ARBA" id="ARBA00022679"/>
    </source>
</evidence>
<dbReference type="Gene3D" id="1.10.510.10">
    <property type="entry name" value="Transferase(Phosphotransferase) domain 1"/>
    <property type="match status" value="1"/>
</dbReference>
<evidence type="ECO:0000313" key="9">
    <source>
        <dbReference type="EMBL" id="NKX90538.1"/>
    </source>
</evidence>
<dbReference type="GO" id="GO:0004674">
    <property type="term" value="F:protein serine/threonine kinase activity"/>
    <property type="evidence" value="ECO:0007669"/>
    <property type="project" value="UniProtKB-KW"/>
</dbReference>
<dbReference type="Proteomes" id="UP000572007">
    <property type="component" value="Unassembled WGS sequence"/>
</dbReference>
<feature type="compositionally biased region" description="Basic and acidic residues" evidence="7">
    <location>
        <begin position="280"/>
        <end position="291"/>
    </location>
</feature>
<proteinExistence type="predicted"/>
<dbReference type="InterPro" id="IPR011009">
    <property type="entry name" value="Kinase-like_dom_sf"/>
</dbReference>
<name>A0A846WE47_9NOCA</name>
<dbReference type="EMBL" id="JAAXOM010000007">
    <property type="protein sequence ID" value="NKX90538.1"/>
    <property type="molecule type" value="Genomic_DNA"/>
</dbReference>
<dbReference type="Pfam" id="PF00069">
    <property type="entry name" value="Pkinase"/>
    <property type="match status" value="1"/>
</dbReference>
<dbReference type="PROSITE" id="PS50011">
    <property type="entry name" value="PROTEIN_KINASE_DOM"/>
    <property type="match status" value="1"/>
</dbReference>
<keyword evidence="6" id="KW-0067">ATP-binding</keyword>
<keyword evidence="5 9" id="KW-0418">Kinase</keyword>
<dbReference type="Gene3D" id="3.30.200.20">
    <property type="entry name" value="Phosphorylase Kinase, domain 1"/>
    <property type="match status" value="1"/>
</dbReference>
<keyword evidence="2 9" id="KW-0723">Serine/threonine-protein kinase</keyword>
<dbReference type="SUPFAM" id="SSF56112">
    <property type="entry name" value="Protein kinase-like (PK-like)"/>
    <property type="match status" value="1"/>
</dbReference>
<dbReference type="AlphaFoldDB" id="A0A846WE47"/>
<evidence type="ECO:0000259" key="8">
    <source>
        <dbReference type="PROSITE" id="PS50011"/>
    </source>
</evidence>
<dbReference type="PANTHER" id="PTHR43289">
    <property type="entry name" value="MITOGEN-ACTIVATED PROTEIN KINASE KINASE KINASE 20-RELATED"/>
    <property type="match status" value="1"/>
</dbReference>
<sequence length="325" mass="34872">MIRLGMAGARVRDGADCGPPTRGTKARARFEREADLAARLDHPNIVTVYDRGVDGNRPWIAMQYVPGTDAATVGVLEPLRAVRIVSEVAEALDFAHSRGVLHRDVKPANVLLGATEQGRPERVLLADFGIARLHFDQNPLTQTGTFTATLAYASPEQLAGSAVGPQCDQYSLACTLFVLLTGAPPFAANNPVAVIQSHMSADPPAITLQRPDLPAGLDHVLRRAMAKRPEDQFGSCGEFAGAVRSAFQPVGAEAGFGTSTAARRIAVTMVSPVPAPRPSRTRETRRPDRRAFSGAAPNPAHRVGRCGDNEPRTWALSWPWRGSLH</sequence>
<evidence type="ECO:0000256" key="6">
    <source>
        <dbReference type="ARBA" id="ARBA00022840"/>
    </source>
</evidence>
<organism evidence="9 10">
    <name type="scientific">Nocardia coubleae</name>
    <dbReference type="NCBI Taxonomy" id="356147"/>
    <lineage>
        <taxon>Bacteria</taxon>
        <taxon>Bacillati</taxon>
        <taxon>Actinomycetota</taxon>
        <taxon>Actinomycetes</taxon>
        <taxon>Mycobacteriales</taxon>
        <taxon>Nocardiaceae</taxon>
        <taxon>Nocardia</taxon>
    </lineage>
</organism>